<dbReference type="HAMAP" id="MF_00686">
    <property type="entry name" value="Fe_traffic_YggX"/>
    <property type="match status" value="1"/>
</dbReference>
<evidence type="ECO:0000256" key="5">
    <source>
        <dbReference type="HAMAP-Rule" id="MF_00686"/>
    </source>
</evidence>
<evidence type="ECO:0000256" key="2">
    <source>
        <dbReference type="ARBA" id="ARBA00053793"/>
    </source>
</evidence>
<dbReference type="AlphaFoldDB" id="K0C6D6"/>
<evidence type="ECO:0000256" key="4">
    <source>
        <dbReference type="ARBA" id="ARBA00070403"/>
    </source>
</evidence>
<evidence type="ECO:0000256" key="3">
    <source>
        <dbReference type="ARBA" id="ARBA00061679"/>
    </source>
</evidence>
<dbReference type="EMBL" id="CP003466">
    <property type="protein sequence ID" value="AFT69044.1"/>
    <property type="molecule type" value="Genomic_DNA"/>
</dbReference>
<dbReference type="Gene3D" id="1.10.3880.10">
    <property type="entry name" value="Fe(II) trafficking protein YggX"/>
    <property type="match status" value="1"/>
</dbReference>
<dbReference type="FunFam" id="1.10.3880.10:FF:000001">
    <property type="entry name" value="Probable Fe(2+)-trafficking protein"/>
    <property type="match status" value="1"/>
</dbReference>
<dbReference type="HOGENOM" id="CLU_170994_0_0_6"/>
<evidence type="ECO:0000313" key="7">
    <source>
        <dbReference type="Proteomes" id="UP000006286"/>
    </source>
</evidence>
<keyword evidence="7" id="KW-1185">Reference proteome</keyword>
<dbReference type="KEGG" id="adi:B5T_00760"/>
<dbReference type="STRING" id="930169.B5T_00760"/>
<dbReference type="InterPro" id="IPR007457">
    <property type="entry name" value="Fe_traffick_prot_YggX"/>
</dbReference>
<dbReference type="GO" id="GO:0005829">
    <property type="term" value="C:cytosol"/>
    <property type="evidence" value="ECO:0007669"/>
    <property type="project" value="TreeGrafter"/>
</dbReference>
<name>K0C6D6_ALCDB</name>
<evidence type="ECO:0000256" key="1">
    <source>
        <dbReference type="ARBA" id="ARBA00023004"/>
    </source>
</evidence>
<dbReference type="Proteomes" id="UP000006286">
    <property type="component" value="Chromosome"/>
</dbReference>
<organism evidence="6 7">
    <name type="scientific">Alcanivorax dieselolei (strain DSM 16502 / CGMCC 1.3690 / MCCC 1A00001 / B-5)</name>
    <name type="common">Alloalcanivorax dieselolei</name>
    <dbReference type="NCBI Taxonomy" id="930169"/>
    <lineage>
        <taxon>Bacteria</taxon>
        <taxon>Pseudomonadati</taxon>
        <taxon>Pseudomonadota</taxon>
        <taxon>Gammaproteobacteria</taxon>
        <taxon>Oceanospirillales</taxon>
        <taxon>Alcanivoracaceae</taxon>
        <taxon>Alloalcanivorax</taxon>
    </lineage>
</organism>
<accession>K0C6D6</accession>
<protein>
    <recommendedName>
        <fullName evidence="4 5">Probable Fe(2+)-trafficking protein</fullName>
    </recommendedName>
</protein>
<comment type="function">
    <text evidence="2">Could be a mediator in iron transactions between iron acquisition and iron-requiring processes, such as synthesis and/or repair of Fe-S clusters in biosynthetic enzymes. Necessary to maintain high levels of aconitase under oxidative stress.</text>
</comment>
<dbReference type="GO" id="GO:0005506">
    <property type="term" value="F:iron ion binding"/>
    <property type="evidence" value="ECO:0007669"/>
    <property type="project" value="UniProtKB-UniRule"/>
</dbReference>
<dbReference type="GO" id="GO:0034599">
    <property type="term" value="P:cellular response to oxidative stress"/>
    <property type="evidence" value="ECO:0007669"/>
    <property type="project" value="TreeGrafter"/>
</dbReference>
<dbReference type="SUPFAM" id="SSF111148">
    <property type="entry name" value="YggX-like"/>
    <property type="match status" value="1"/>
</dbReference>
<dbReference type="PATRIC" id="fig|930169.3.peg.744"/>
<comment type="similarity">
    <text evidence="3 5">Belongs to the Fe(2+)-trafficking protein family.</text>
</comment>
<dbReference type="NCBIfam" id="NF003817">
    <property type="entry name" value="PRK05408.1"/>
    <property type="match status" value="1"/>
</dbReference>
<reference evidence="6 7" key="1">
    <citation type="journal article" date="2012" name="J. Bacteriol.">
        <title>Complete genome sequence of Alcanivorax dieselolei type strain B5.</title>
        <authorList>
            <person name="Lai Q."/>
            <person name="Li W."/>
            <person name="Shao Z."/>
        </authorList>
    </citation>
    <scope>NUCLEOTIDE SEQUENCE [LARGE SCALE GENOMIC DNA]</scope>
    <source>
        <strain evidence="7">DSM 16502 / CGMCC 1.3690 / B-5</strain>
    </source>
</reference>
<dbReference type="InterPro" id="IPR036766">
    <property type="entry name" value="Fe_traffick_prot_YggX_sf"/>
</dbReference>
<keyword evidence="1 5" id="KW-0408">Iron</keyword>
<evidence type="ECO:0000313" key="6">
    <source>
        <dbReference type="EMBL" id="AFT69044.1"/>
    </source>
</evidence>
<dbReference type="PANTHER" id="PTHR36965">
    <property type="entry name" value="FE(2+)-TRAFFICKING PROTEIN-RELATED"/>
    <property type="match status" value="1"/>
</dbReference>
<sequence>MGCVNRANRACCNLKTLNHSEDAMTRTVFCRKYQERLEGLDRPPFPGTKGQDIYDNVSRKAWQEWLQHQTLLINEKHLNVMDPKARAFLDEQRDRFLNNENVEQAEGYTPPSEENDQ</sequence>
<dbReference type="Pfam" id="PF04362">
    <property type="entry name" value="Iron_traffic"/>
    <property type="match status" value="1"/>
</dbReference>
<dbReference type="eggNOG" id="COG2924">
    <property type="taxonomic scope" value="Bacteria"/>
</dbReference>
<proteinExistence type="inferred from homology"/>
<gene>
    <name evidence="6" type="ordered locus">B5T_00760</name>
</gene>
<dbReference type="PANTHER" id="PTHR36965:SF1">
    <property type="entry name" value="FE(2+)-TRAFFICKING PROTEIN-RELATED"/>
    <property type="match status" value="1"/>
</dbReference>